<dbReference type="GO" id="GO:0006508">
    <property type="term" value="P:proteolysis"/>
    <property type="evidence" value="ECO:0007669"/>
    <property type="project" value="UniProtKB-KW"/>
</dbReference>
<keyword evidence="5" id="KW-0378">Hydrolase</keyword>
<organism evidence="9 10">
    <name type="scientific">Stenotrophomonas rhizophila</name>
    <dbReference type="NCBI Taxonomy" id="216778"/>
    <lineage>
        <taxon>Bacteria</taxon>
        <taxon>Pseudomonadati</taxon>
        <taxon>Pseudomonadota</taxon>
        <taxon>Gammaproteobacteria</taxon>
        <taxon>Lysobacterales</taxon>
        <taxon>Lysobacteraceae</taxon>
        <taxon>Stenotrophomonas</taxon>
    </lineage>
</organism>
<dbReference type="CDD" id="cd05660">
    <property type="entry name" value="M28_like_PA"/>
    <property type="match status" value="1"/>
</dbReference>
<gene>
    <name evidence="9" type="ORF">QE424_003341</name>
</gene>
<keyword evidence="2" id="KW-0645">Protease</keyword>
<feature type="signal peptide" evidence="7">
    <location>
        <begin position="1"/>
        <end position="21"/>
    </location>
</feature>
<evidence type="ECO:0000256" key="5">
    <source>
        <dbReference type="ARBA" id="ARBA00022801"/>
    </source>
</evidence>
<dbReference type="Pfam" id="PF04389">
    <property type="entry name" value="Peptidase_M28"/>
    <property type="match status" value="1"/>
</dbReference>
<feature type="chain" id="PRO_5042926808" evidence="7">
    <location>
        <begin position="22"/>
        <end position="553"/>
    </location>
</feature>
<evidence type="ECO:0000313" key="9">
    <source>
        <dbReference type="EMBL" id="MDQ1110182.1"/>
    </source>
</evidence>
<evidence type="ECO:0000259" key="8">
    <source>
        <dbReference type="Pfam" id="PF04389"/>
    </source>
</evidence>
<dbReference type="InterPro" id="IPR045175">
    <property type="entry name" value="M28_fam"/>
</dbReference>
<dbReference type="InterPro" id="IPR007484">
    <property type="entry name" value="Peptidase_M28"/>
</dbReference>
<dbReference type="CDD" id="cd04821">
    <property type="entry name" value="PA_M28_1_2"/>
    <property type="match status" value="1"/>
</dbReference>
<evidence type="ECO:0000313" key="10">
    <source>
        <dbReference type="Proteomes" id="UP001226084"/>
    </source>
</evidence>
<dbReference type="SUPFAM" id="SSF52025">
    <property type="entry name" value="PA domain"/>
    <property type="match status" value="1"/>
</dbReference>
<protein>
    <submittedName>
        <fullName evidence="9">Zn-dependent M28 family amino/carboxypeptidase</fullName>
    </submittedName>
</protein>
<name>A0AAP5ALI9_9GAMM</name>
<feature type="domain" description="Peptidase M28" evidence="8">
    <location>
        <begin position="302"/>
        <end position="518"/>
    </location>
</feature>
<evidence type="ECO:0000256" key="1">
    <source>
        <dbReference type="ARBA" id="ARBA00022438"/>
    </source>
</evidence>
<comment type="caution">
    <text evidence="9">The sequence shown here is derived from an EMBL/GenBank/DDBJ whole genome shotgun (WGS) entry which is preliminary data.</text>
</comment>
<dbReference type="Proteomes" id="UP001226084">
    <property type="component" value="Unassembled WGS sequence"/>
</dbReference>
<dbReference type="InterPro" id="IPR046450">
    <property type="entry name" value="PA_dom_sf"/>
</dbReference>
<evidence type="ECO:0000256" key="4">
    <source>
        <dbReference type="ARBA" id="ARBA00022729"/>
    </source>
</evidence>
<evidence type="ECO:0000256" key="3">
    <source>
        <dbReference type="ARBA" id="ARBA00022723"/>
    </source>
</evidence>
<dbReference type="SUPFAM" id="SSF53187">
    <property type="entry name" value="Zn-dependent exopeptidases"/>
    <property type="match status" value="1"/>
</dbReference>
<dbReference type="EMBL" id="JAUTAS010000001">
    <property type="protein sequence ID" value="MDQ1110182.1"/>
    <property type="molecule type" value="Genomic_DNA"/>
</dbReference>
<dbReference type="Gene3D" id="3.40.630.10">
    <property type="entry name" value="Zn peptidases"/>
    <property type="match status" value="1"/>
</dbReference>
<dbReference type="AlphaFoldDB" id="A0AAP5ALI9"/>
<dbReference type="PANTHER" id="PTHR12147">
    <property type="entry name" value="METALLOPEPTIDASE M28 FAMILY MEMBER"/>
    <property type="match status" value="1"/>
</dbReference>
<evidence type="ECO:0000256" key="6">
    <source>
        <dbReference type="ARBA" id="ARBA00022833"/>
    </source>
</evidence>
<dbReference type="PANTHER" id="PTHR12147:SF56">
    <property type="entry name" value="AMINOPEPTIDASE YDR415C-RELATED"/>
    <property type="match status" value="1"/>
</dbReference>
<dbReference type="GO" id="GO:0046872">
    <property type="term" value="F:metal ion binding"/>
    <property type="evidence" value="ECO:0007669"/>
    <property type="project" value="UniProtKB-KW"/>
</dbReference>
<sequence>MNPMRMLLLSSCLFVGGLAHAANDLPGGGIDPEALSRHVRILASDEFEGRAPASPGEERTVQYLIEEFRRSGLQPGGVDGSWVQPVPMVRAQVDGPVKAQLRQGGKARTLVNGEDVTLQSLRPQAAVDIKDAPLVFIGYGIDAPERQWNDYKDVDLHGKIAVVLINDADFEADRAGAFDGKAVTYYGRWTYKFEEAARRGAQGVLIVHETAPAAYGWATVKSSGTSPLFDIERPQDQALAQHVPVRGWMQRALAEQLFRDAGLDFDAEKRKAMTPGFQPVALGDATLSAQFKLKREQVVTRNVVAKLPGGAHADEAVIFSAHWDAFGIGQPDAKGDRIRRGAIDNATGVATVLELGRVFAAGPQPQRTLYFVALTAEEKGLLGASYYAAHPLAPLDKTAAVINIEMFSPDGATRDIASWGKGRVSLEGDLERVAKARGRSYSPDPNLEAGFFYRADHFAFARLGVPAITIGPGLDKLDGGVEAGKALREKYFADCYHQACDAWTPTWDPAGHAADTLLVYDLGAELANSRRWPHWEEGSEFRKAREQSEAARR</sequence>
<dbReference type="FunFam" id="3.40.630.10:FF:000088">
    <property type="entry name" value="Peptidase M20"/>
    <property type="match status" value="1"/>
</dbReference>
<proteinExistence type="predicted"/>
<dbReference type="GO" id="GO:0008235">
    <property type="term" value="F:metalloexopeptidase activity"/>
    <property type="evidence" value="ECO:0007669"/>
    <property type="project" value="InterPro"/>
</dbReference>
<evidence type="ECO:0000256" key="7">
    <source>
        <dbReference type="SAM" id="SignalP"/>
    </source>
</evidence>
<dbReference type="Gene3D" id="3.50.30.30">
    <property type="match status" value="1"/>
</dbReference>
<keyword evidence="6" id="KW-0862">Zinc</keyword>
<accession>A0AAP5ALI9</accession>
<reference evidence="9" key="1">
    <citation type="submission" date="2023-07" db="EMBL/GenBank/DDBJ databases">
        <title>Functional and genomic diversity of the sorghum phyllosphere microbiome.</title>
        <authorList>
            <person name="Shade A."/>
        </authorList>
    </citation>
    <scope>NUCLEOTIDE SEQUENCE</scope>
    <source>
        <strain evidence="9">SORGH_AS_0457</strain>
    </source>
</reference>
<dbReference type="GO" id="GO:0004177">
    <property type="term" value="F:aminopeptidase activity"/>
    <property type="evidence" value="ECO:0007669"/>
    <property type="project" value="UniProtKB-KW"/>
</dbReference>
<keyword evidence="3" id="KW-0479">Metal-binding</keyword>
<keyword evidence="4 7" id="KW-0732">Signal</keyword>
<evidence type="ECO:0000256" key="2">
    <source>
        <dbReference type="ARBA" id="ARBA00022670"/>
    </source>
</evidence>
<keyword evidence="1" id="KW-0031">Aminopeptidase</keyword>